<feature type="transmembrane region" description="Helical" evidence="3">
    <location>
        <begin position="57"/>
        <end position="77"/>
    </location>
</feature>
<keyword evidence="3" id="KW-0472">Membrane</keyword>
<dbReference type="EMBL" id="WJXA01000222">
    <property type="protein sequence ID" value="KAF7114297.1"/>
    <property type="molecule type" value="Genomic_DNA"/>
</dbReference>
<feature type="transmembrane region" description="Helical" evidence="3">
    <location>
        <begin position="170"/>
        <end position="190"/>
    </location>
</feature>
<feature type="transmembrane region" description="Helical" evidence="3">
    <location>
        <begin position="234"/>
        <end position="253"/>
    </location>
</feature>
<comment type="caution">
    <text evidence="4">The sequence shown here is derived from an EMBL/GenBank/DDBJ whole genome shotgun (WGS) entry which is preliminary data.</text>
</comment>
<keyword evidence="1" id="KW-0677">Repeat</keyword>
<proteinExistence type="predicted"/>
<evidence type="ECO:0000256" key="3">
    <source>
        <dbReference type="SAM" id="Phobius"/>
    </source>
</evidence>
<dbReference type="Proteomes" id="UP000626092">
    <property type="component" value="Unassembled WGS sequence"/>
</dbReference>
<keyword evidence="3" id="KW-0812">Transmembrane</keyword>
<dbReference type="PANTHER" id="PTHR24186:SF38">
    <property type="entry name" value="ANKYRIN REPEAT FAMILY PROTEIN"/>
    <property type="match status" value="1"/>
</dbReference>
<dbReference type="PANTHER" id="PTHR24186">
    <property type="entry name" value="PROTEIN PHOSPHATASE 1 REGULATORY SUBUNIT"/>
    <property type="match status" value="1"/>
</dbReference>
<keyword evidence="3" id="KW-1133">Transmembrane helix</keyword>
<dbReference type="GO" id="GO:0005886">
    <property type="term" value="C:plasma membrane"/>
    <property type="evidence" value="ECO:0007669"/>
    <property type="project" value="TreeGrafter"/>
</dbReference>
<feature type="transmembrane region" description="Helical" evidence="3">
    <location>
        <begin position="646"/>
        <end position="665"/>
    </location>
</feature>
<accession>A0A834FYP9</accession>
<evidence type="ECO:0008006" key="6">
    <source>
        <dbReference type="Google" id="ProtNLM"/>
    </source>
</evidence>
<name>A0A834FYP9_RHOSS</name>
<evidence type="ECO:0000256" key="1">
    <source>
        <dbReference type="ARBA" id="ARBA00022737"/>
    </source>
</evidence>
<sequence length="667" mass="71524">MLVLSRKHLESILVTSFTLAAFLFALPREYKEDEGGGGGTSSPVPTVVFNTLPPSTFHVFVLSLIFALSISLSALLIHDSSSDHNTTNTAANNKISGYYHQHLVNFFGSSSSASIAKALAILFRALLLTSFTFAAFLFALPRDYKEDGGGGGTKSPVSTVVFNTLPPSTFHVFILSLIFALSFSLSTLLIHDPSSDHNTTSTAANHKISGYYHRHLVNFFGSSSLASIAKALAILFRALLLTSFTFAAFLFALPREYKEDGGGGGTKSPVSTVVFNTLPPSTFHVFILSLIFALSFSLSTLLIHDPSSDHNTTSTAANNKISGYYHQHLVNFFGSSSLASIATVLAILFRALLLTAIEAYYSSSPSSALTIVLCRSCSNAGAVFIGSRDCAVQPPARPCWHRSNDRRRSLATTMIAFVILMAAVISTANAGCTLPQGTNGSHEVLIPGHQSSIPSDVLATRPSVTADRAPLDVVDSGGQDDDSYGGVNYRATAAGIRRNDYIAEFPPHHVDVPAVTGEISSIDQIRTEERVEDHDENDSFKFGNTRALMVSSFQPHGNLSVLVTWSPSRSTSSPSPTSSLSSSASFQVTMARLAVAFGCTVNLIALMMLRGGHRTAANFFRHASFFSVAVAFFSMTYMFVPDHLAWAVLAAAGVLALGFFYSILLRN</sequence>
<reference evidence="4" key="1">
    <citation type="submission" date="2019-11" db="EMBL/GenBank/DDBJ databases">
        <authorList>
            <person name="Liu Y."/>
            <person name="Hou J."/>
            <person name="Li T.-Q."/>
            <person name="Guan C.-H."/>
            <person name="Wu X."/>
            <person name="Wu H.-Z."/>
            <person name="Ling F."/>
            <person name="Zhang R."/>
            <person name="Shi X.-G."/>
            <person name="Ren J.-P."/>
            <person name="Chen E.-F."/>
            <person name="Sun J.-M."/>
        </authorList>
    </citation>
    <scope>NUCLEOTIDE SEQUENCE</scope>
    <source>
        <strain evidence="4">Adult_tree_wgs_1</strain>
        <tissue evidence="4">Leaves</tissue>
    </source>
</reference>
<keyword evidence="5" id="KW-1185">Reference proteome</keyword>
<evidence type="ECO:0000256" key="2">
    <source>
        <dbReference type="ARBA" id="ARBA00023043"/>
    </source>
</evidence>
<dbReference type="OrthoDB" id="1804464at2759"/>
<feature type="transmembrane region" description="Helical" evidence="3">
    <location>
        <begin position="408"/>
        <end position="428"/>
    </location>
</feature>
<protein>
    <recommendedName>
        <fullName evidence="6">Transmembrane protein</fullName>
    </recommendedName>
</protein>
<feature type="transmembrane region" description="Helical" evidence="3">
    <location>
        <begin position="283"/>
        <end position="303"/>
    </location>
</feature>
<feature type="transmembrane region" description="Helical" evidence="3">
    <location>
        <begin position="338"/>
        <end position="361"/>
    </location>
</feature>
<gene>
    <name evidence="4" type="ORF">RHSIM_RhsimUnG0090100</name>
</gene>
<dbReference type="AlphaFoldDB" id="A0A834FYP9"/>
<feature type="transmembrane region" description="Helical" evidence="3">
    <location>
        <begin position="619"/>
        <end position="640"/>
    </location>
</feature>
<evidence type="ECO:0000313" key="4">
    <source>
        <dbReference type="EMBL" id="KAF7114297.1"/>
    </source>
</evidence>
<evidence type="ECO:0000313" key="5">
    <source>
        <dbReference type="Proteomes" id="UP000626092"/>
    </source>
</evidence>
<organism evidence="4 5">
    <name type="scientific">Rhododendron simsii</name>
    <name type="common">Sims's rhododendron</name>
    <dbReference type="NCBI Taxonomy" id="118357"/>
    <lineage>
        <taxon>Eukaryota</taxon>
        <taxon>Viridiplantae</taxon>
        <taxon>Streptophyta</taxon>
        <taxon>Embryophyta</taxon>
        <taxon>Tracheophyta</taxon>
        <taxon>Spermatophyta</taxon>
        <taxon>Magnoliopsida</taxon>
        <taxon>eudicotyledons</taxon>
        <taxon>Gunneridae</taxon>
        <taxon>Pentapetalae</taxon>
        <taxon>asterids</taxon>
        <taxon>Ericales</taxon>
        <taxon>Ericaceae</taxon>
        <taxon>Ericoideae</taxon>
        <taxon>Rhodoreae</taxon>
        <taxon>Rhododendron</taxon>
    </lineage>
</organism>
<feature type="transmembrane region" description="Helical" evidence="3">
    <location>
        <begin position="121"/>
        <end position="140"/>
    </location>
</feature>
<keyword evidence="2" id="KW-0040">ANK repeat</keyword>